<evidence type="ECO:0000256" key="1">
    <source>
        <dbReference type="ARBA" id="ARBA00004245"/>
    </source>
</evidence>
<dbReference type="PANTHER" id="PTHR13072">
    <property type="entry name" value="DYNACTIN 6"/>
    <property type="match status" value="1"/>
</dbReference>
<sequence length="200" mass="20932">MSKRPSALPAAPPTPVVFVGTSSDGTQSAAVTVVLADAVAIAGTFPVTFASDSVVHPRARLDARAGPLNIGRRCIIEERATLGGGPPSERGASTTVTLQDCVSVETGAQVEAGATIGSGTVVGARSIVGRGAVIGQYCTLAPRSVIAPGTRLPDYSVVFGNGRRRRDDRPAAAESRQRLQTRRIEVLRKLIPNMRDKYRS</sequence>
<dbReference type="InterPro" id="IPR011004">
    <property type="entry name" value="Trimer_LpxA-like_sf"/>
</dbReference>
<dbReference type="PANTHER" id="PTHR13072:SF0">
    <property type="entry name" value="DYNACTIN SUBUNIT 6"/>
    <property type="match status" value="1"/>
</dbReference>
<comment type="subcellular location">
    <subcellularLocation>
        <location evidence="1">Cytoplasm</location>
        <location evidence="1">Cytoskeleton</location>
    </subcellularLocation>
</comment>
<keyword evidence="7" id="KW-0808">Transferase</keyword>
<dbReference type="STRING" id="655863.F0XMJ7"/>
<dbReference type="GO" id="GO:0016740">
    <property type="term" value="F:transferase activity"/>
    <property type="evidence" value="ECO:0007669"/>
    <property type="project" value="UniProtKB-KW"/>
</dbReference>
<dbReference type="Proteomes" id="UP000007796">
    <property type="component" value="Unassembled WGS sequence"/>
</dbReference>
<evidence type="ECO:0000256" key="6">
    <source>
        <dbReference type="ARBA" id="ARBA00034687"/>
    </source>
</evidence>
<evidence type="ECO:0000313" key="7">
    <source>
        <dbReference type="EMBL" id="EFX01157.1"/>
    </source>
</evidence>
<comment type="similarity">
    <text evidence="2">Belongs to the dynactin subunits 5/6 family. Dynactin subunit 6 subfamily.</text>
</comment>
<name>F0XMJ7_GROCL</name>
<evidence type="ECO:0000256" key="3">
    <source>
        <dbReference type="ARBA" id="ARBA00016573"/>
    </source>
</evidence>
<dbReference type="HOGENOM" id="CLU_085418_2_1_1"/>
<reference evidence="7 8" key="1">
    <citation type="journal article" date="2011" name="Proc. Natl. Acad. Sci. U.S.A.">
        <title>Genome and transcriptome analyses of the mountain pine beetle-fungal symbiont Grosmannia clavigera, a lodgepole pine pathogen.</title>
        <authorList>
            <person name="DiGuistini S."/>
            <person name="Wang Y."/>
            <person name="Liao N.Y."/>
            <person name="Taylor G."/>
            <person name="Tanguay P."/>
            <person name="Feau N."/>
            <person name="Henrissat B."/>
            <person name="Chan S.K."/>
            <person name="Hesse-Orce U."/>
            <person name="Alamouti S.M."/>
            <person name="Tsui C.K.M."/>
            <person name="Docking R.T."/>
            <person name="Levasseur A."/>
            <person name="Haridas S."/>
            <person name="Robertson G."/>
            <person name="Birol I."/>
            <person name="Holt R.A."/>
            <person name="Marra M.A."/>
            <person name="Hamelin R.C."/>
            <person name="Hirst M."/>
            <person name="Jones S.J.M."/>
            <person name="Bohlmann J."/>
            <person name="Breuil C."/>
        </authorList>
    </citation>
    <scope>NUCLEOTIDE SEQUENCE [LARGE SCALE GENOMIC DNA]</scope>
    <source>
        <strain evidence="8">kw1407 / UAMH 11150</strain>
    </source>
</reference>
<keyword evidence="4" id="KW-0963">Cytoplasm</keyword>
<dbReference type="InParanoid" id="F0XMJ7"/>
<evidence type="ECO:0000313" key="8">
    <source>
        <dbReference type="Proteomes" id="UP000007796"/>
    </source>
</evidence>
<accession>F0XMJ7</accession>
<evidence type="ECO:0000256" key="4">
    <source>
        <dbReference type="ARBA" id="ARBA00022490"/>
    </source>
</evidence>
<dbReference type="GO" id="GO:0070840">
    <property type="term" value="F:dynein complex binding"/>
    <property type="evidence" value="ECO:0007669"/>
    <property type="project" value="TreeGrafter"/>
</dbReference>
<gene>
    <name evidence="7" type="ORF">CMQ_6099</name>
</gene>
<dbReference type="GeneID" id="25979494"/>
<protein>
    <recommendedName>
        <fullName evidence="3">Dynactin subunit 6</fullName>
    </recommendedName>
</protein>
<dbReference type="eggNOG" id="KOG4042">
    <property type="taxonomic scope" value="Eukaryota"/>
</dbReference>
<dbReference type="AlphaFoldDB" id="F0XMJ7"/>
<dbReference type="SUPFAM" id="SSF51161">
    <property type="entry name" value="Trimeric LpxA-like enzymes"/>
    <property type="match status" value="1"/>
</dbReference>
<proteinExistence type="inferred from homology"/>
<evidence type="ECO:0000256" key="2">
    <source>
        <dbReference type="ARBA" id="ARBA00007719"/>
    </source>
</evidence>
<dbReference type="EMBL" id="GL629794">
    <property type="protein sequence ID" value="EFX01157.1"/>
    <property type="molecule type" value="Genomic_DNA"/>
</dbReference>
<keyword evidence="8" id="KW-1185">Reference proteome</keyword>
<dbReference type="InterPro" id="IPR027777">
    <property type="entry name" value="DCTN6"/>
</dbReference>
<dbReference type="Gene3D" id="2.160.10.10">
    <property type="entry name" value="Hexapeptide repeat proteins"/>
    <property type="match status" value="1"/>
</dbReference>
<dbReference type="GO" id="GO:0005869">
    <property type="term" value="C:dynactin complex"/>
    <property type="evidence" value="ECO:0007669"/>
    <property type="project" value="InterPro"/>
</dbReference>
<organism evidence="8">
    <name type="scientific">Grosmannia clavigera (strain kw1407 / UAMH 11150)</name>
    <name type="common">Blue stain fungus</name>
    <name type="synonym">Graphiocladiella clavigera</name>
    <dbReference type="NCBI Taxonomy" id="655863"/>
    <lineage>
        <taxon>Eukaryota</taxon>
        <taxon>Fungi</taxon>
        <taxon>Dikarya</taxon>
        <taxon>Ascomycota</taxon>
        <taxon>Pezizomycotina</taxon>
        <taxon>Sordariomycetes</taxon>
        <taxon>Sordariomycetidae</taxon>
        <taxon>Ophiostomatales</taxon>
        <taxon>Ophiostomataceae</taxon>
        <taxon>Leptographium</taxon>
    </lineage>
</organism>
<dbReference type="OrthoDB" id="2355at2759"/>
<dbReference type="GO" id="GO:0007052">
    <property type="term" value="P:mitotic spindle organization"/>
    <property type="evidence" value="ECO:0007669"/>
    <property type="project" value="TreeGrafter"/>
</dbReference>
<keyword evidence="5" id="KW-0206">Cytoskeleton</keyword>
<comment type="function">
    <text evidence="6">Part of the dynactin complex that activates the molecular motor dynein for ultra-processive transport along microtubules.</text>
</comment>
<evidence type="ECO:0000256" key="5">
    <source>
        <dbReference type="ARBA" id="ARBA00023212"/>
    </source>
</evidence>
<dbReference type="RefSeq" id="XP_014170639.1">
    <property type="nucleotide sequence ID" value="XM_014315164.1"/>
</dbReference>